<accession>A0A0K1ELL5</accession>
<dbReference type="EMBL" id="CP012159">
    <property type="protein sequence ID" value="AKT41508.1"/>
    <property type="molecule type" value="Genomic_DNA"/>
</dbReference>
<proteinExistence type="predicted"/>
<dbReference type="AlphaFoldDB" id="A0A0K1ELL5"/>
<evidence type="ECO:0000313" key="2">
    <source>
        <dbReference type="Proteomes" id="UP000067626"/>
    </source>
</evidence>
<dbReference type="InterPro" id="IPR037883">
    <property type="entry name" value="Knr4/Smi1-like_sf"/>
</dbReference>
<evidence type="ECO:0000313" key="1">
    <source>
        <dbReference type="EMBL" id="AKT41508.1"/>
    </source>
</evidence>
<reference evidence="1 2" key="1">
    <citation type="submission" date="2015-07" db="EMBL/GenBank/DDBJ databases">
        <title>Genome analysis of myxobacterium Chondromyces crocatus Cm c5 reveals a high potential for natural compound synthesis and the genetic basis for the loss of fruiting body formation.</title>
        <authorList>
            <person name="Zaburannyi N."/>
            <person name="Bunk B."/>
            <person name="Maier J."/>
            <person name="Overmann J."/>
            <person name="Mueller R."/>
        </authorList>
    </citation>
    <scope>NUCLEOTIDE SEQUENCE [LARGE SCALE GENOMIC DNA]</scope>
    <source>
        <strain evidence="1 2">Cm c5</strain>
    </source>
</reference>
<dbReference type="Pfam" id="PF14568">
    <property type="entry name" value="SUKH_6"/>
    <property type="match status" value="1"/>
</dbReference>
<keyword evidence="2" id="KW-1185">Reference proteome</keyword>
<protein>
    <recommendedName>
        <fullName evidence="3">Knr4/Smi1-like domain-containing protein</fullName>
    </recommendedName>
</protein>
<dbReference type="Proteomes" id="UP000067626">
    <property type="component" value="Chromosome"/>
</dbReference>
<gene>
    <name evidence="1" type="ORF">CMC5_057160</name>
</gene>
<evidence type="ECO:0008006" key="3">
    <source>
        <dbReference type="Google" id="ProtNLM"/>
    </source>
</evidence>
<sequence length="83" mass="8952">MDGEFGSAYLVQEWGYPDIGLVICDTPSGGHDTVMLDYRKCGAEGEPQVAYIDEDRSILTIAADFASFVQCLVDCSTLLPPSS</sequence>
<dbReference type="Gene3D" id="3.40.1580.10">
    <property type="entry name" value="SMI1/KNR4-like"/>
    <property type="match status" value="1"/>
</dbReference>
<dbReference type="SUPFAM" id="SSF160631">
    <property type="entry name" value="SMI1/KNR4-like"/>
    <property type="match status" value="1"/>
</dbReference>
<dbReference type="KEGG" id="ccro:CMC5_057160"/>
<name>A0A0K1ELL5_CHOCO</name>
<organism evidence="1 2">
    <name type="scientific">Chondromyces crocatus</name>
    <dbReference type="NCBI Taxonomy" id="52"/>
    <lineage>
        <taxon>Bacteria</taxon>
        <taxon>Pseudomonadati</taxon>
        <taxon>Myxococcota</taxon>
        <taxon>Polyangia</taxon>
        <taxon>Polyangiales</taxon>
        <taxon>Polyangiaceae</taxon>
        <taxon>Chondromyces</taxon>
    </lineage>
</organism>